<evidence type="ECO:0000313" key="2">
    <source>
        <dbReference type="Proteomes" id="UP000189666"/>
    </source>
</evidence>
<protein>
    <submittedName>
        <fullName evidence="1">Uncharacterized protein</fullName>
    </submittedName>
</protein>
<gene>
    <name evidence="1" type="ORF">BW244_0017</name>
</gene>
<dbReference type="Proteomes" id="UP000189666">
    <property type="component" value="Chromosome"/>
</dbReference>
<accession>A0A1U9RSH1</accession>
<proteinExistence type="predicted"/>
<dbReference type="AlphaFoldDB" id="A0A1U9RSH1"/>
<organism evidence="1 2">
    <name type="scientific">Carsonella ruddii</name>
    <dbReference type="NCBI Taxonomy" id="114186"/>
    <lineage>
        <taxon>Bacteria</taxon>
        <taxon>Pseudomonadati</taxon>
        <taxon>Pseudomonadota</taxon>
        <taxon>Gammaproteobacteria</taxon>
        <taxon>Oceanospirillales</taxon>
        <taxon>Halomonadaceae</taxon>
        <taxon>Zymobacter group</taxon>
        <taxon>Candidatus Carsonella</taxon>
    </lineage>
</organism>
<dbReference type="EMBL" id="CP019943">
    <property type="protein sequence ID" value="AQU89435.1"/>
    <property type="molecule type" value="Genomic_DNA"/>
</dbReference>
<sequence>MNKKNYFIIIKKFFLKTKIFFIKIKKNKNNFKIIFNKKIFLNYNKNIYFK</sequence>
<dbReference type="RefSeq" id="WP_211118509.1">
    <property type="nucleotide sequence ID" value="NZ_CP019943.1"/>
</dbReference>
<reference evidence="1 2" key="1">
    <citation type="submission" date="2017-02" db="EMBL/GenBank/DDBJ databases">
        <title>Complete Genome of Candidatus Carsonella ruddii strain BC, a Nutritional Endosymbiont of Bactericera cockerelli.</title>
        <authorList>
            <person name="Riley A.B."/>
            <person name="Kim D.H."/>
            <person name="Hansen A.K."/>
        </authorList>
    </citation>
    <scope>NUCLEOTIDE SEQUENCE [LARGE SCALE GENOMIC DNA]</scope>
    <source>
        <strain evidence="1 2">BC</strain>
    </source>
</reference>
<evidence type="ECO:0000313" key="1">
    <source>
        <dbReference type="EMBL" id="AQU89435.1"/>
    </source>
</evidence>
<name>A0A1U9RSH1_CARRU</name>